<dbReference type="PROSITE" id="PS50013">
    <property type="entry name" value="CHROMO_2"/>
    <property type="match status" value="1"/>
</dbReference>
<dbReference type="Gene3D" id="2.40.50.40">
    <property type="match status" value="1"/>
</dbReference>
<feature type="non-terminal residue" evidence="4">
    <location>
        <position position="1"/>
    </location>
</feature>
<evidence type="ECO:0000313" key="5">
    <source>
        <dbReference type="Proteomes" id="UP001138500"/>
    </source>
</evidence>
<sequence>GGASAAPVRSLTPGTGGSQTQPLDLTGEEEEDDGYEIEAILAHELSDPRTHGPDLGAEAVMLYLVKWKGYQNPTWEPVGSFDDLGVVNEYRVGVGLPVLLDEDG</sequence>
<feature type="domain" description="Chromo" evidence="3">
    <location>
        <begin position="35"/>
        <end position="90"/>
    </location>
</feature>
<dbReference type="GO" id="GO:0006338">
    <property type="term" value="P:chromatin remodeling"/>
    <property type="evidence" value="ECO:0007669"/>
    <property type="project" value="UniProtKB-ARBA"/>
</dbReference>
<dbReference type="OrthoDB" id="1918685at2759"/>
<proteinExistence type="predicted"/>
<comment type="subunit">
    <text evidence="1">Component of the NuA4 histone acetyltransferase complex.</text>
</comment>
<evidence type="ECO:0000256" key="2">
    <source>
        <dbReference type="SAM" id="MobiDB-lite"/>
    </source>
</evidence>
<evidence type="ECO:0000259" key="3">
    <source>
        <dbReference type="PROSITE" id="PS50013"/>
    </source>
</evidence>
<comment type="caution">
    <text evidence="4">The sequence shown here is derived from an EMBL/GenBank/DDBJ whole genome shotgun (WGS) entry which is preliminary data.</text>
</comment>
<accession>A0A9W7SN78</accession>
<dbReference type="InterPro" id="IPR016197">
    <property type="entry name" value="Chromo-like_dom_sf"/>
</dbReference>
<name>A0A9W7SN78_9PEZI</name>
<dbReference type="SUPFAM" id="SSF54160">
    <property type="entry name" value="Chromo domain-like"/>
    <property type="match status" value="1"/>
</dbReference>
<reference evidence="4 5" key="2">
    <citation type="journal article" date="2021" name="Curr. Genet.">
        <title>Genetic response to nitrogen starvation in the aggressive Eucalyptus foliar pathogen Teratosphaeria destructans.</title>
        <authorList>
            <person name="Havenga M."/>
            <person name="Wingfield B.D."/>
            <person name="Wingfield M.J."/>
            <person name="Dreyer L.L."/>
            <person name="Roets F."/>
            <person name="Aylward J."/>
        </authorList>
    </citation>
    <scope>NUCLEOTIDE SEQUENCE [LARGE SCALE GENOMIC DNA]</scope>
    <source>
        <strain evidence="4">CMW44962</strain>
    </source>
</reference>
<dbReference type="InterPro" id="IPR023780">
    <property type="entry name" value="Chromo_domain"/>
</dbReference>
<protein>
    <submittedName>
        <fullName evidence="4">Chromo domain-containing protein 2</fullName>
    </submittedName>
</protein>
<dbReference type="EMBL" id="RIBY02002107">
    <property type="protein sequence ID" value="KAH9825507.1"/>
    <property type="molecule type" value="Genomic_DNA"/>
</dbReference>
<reference evidence="4 5" key="1">
    <citation type="journal article" date="2018" name="IMA Fungus">
        <title>IMA Genome-F 10: Nine draft genome sequences of Claviceps purpurea s.lat., including C. arundinis, C. humidiphila, and C. cf. spartinae, pseudomolecules for the pitch canker pathogen Fusarium circinatum, draft genome of Davidsoniella eucalypti, Grosmannia galeiformis, Quambalaria eucalypti, and Teratosphaeria destructans.</title>
        <authorList>
            <person name="Wingfield B.D."/>
            <person name="Liu M."/>
            <person name="Nguyen H.D."/>
            <person name="Lane F.A."/>
            <person name="Morgan S.W."/>
            <person name="De Vos L."/>
            <person name="Wilken P.M."/>
            <person name="Duong T.A."/>
            <person name="Aylward J."/>
            <person name="Coetzee M.P."/>
            <person name="Dadej K."/>
            <person name="De Beer Z.W."/>
            <person name="Findlay W."/>
            <person name="Havenga M."/>
            <person name="Kolarik M."/>
            <person name="Menzies J.G."/>
            <person name="Naidoo K."/>
            <person name="Pochopski O."/>
            <person name="Shoukouhi P."/>
            <person name="Santana Q.C."/>
            <person name="Seifert K.A."/>
            <person name="Soal N."/>
            <person name="Steenkamp E.T."/>
            <person name="Tatham C.T."/>
            <person name="van der Nest M.A."/>
            <person name="Wingfield M.J."/>
        </authorList>
    </citation>
    <scope>NUCLEOTIDE SEQUENCE [LARGE SCALE GENOMIC DNA]</scope>
    <source>
        <strain evidence="4">CMW44962</strain>
    </source>
</reference>
<dbReference type="AlphaFoldDB" id="A0A9W7SN78"/>
<gene>
    <name evidence="4" type="ORF">Tdes44962_MAKER10184</name>
</gene>
<organism evidence="4 5">
    <name type="scientific">Teratosphaeria destructans</name>
    <dbReference type="NCBI Taxonomy" id="418781"/>
    <lineage>
        <taxon>Eukaryota</taxon>
        <taxon>Fungi</taxon>
        <taxon>Dikarya</taxon>
        <taxon>Ascomycota</taxon>
        <taxon>Pezizomycotina</taxon>
        <taxon>Dothideomycetes</taxon>
        <taxon>Dothideomycetidae</taxon>
        <taxon>Mycosphaerellales</taxon>
        <taxon>Teratosphaeriaceae</taxon>
        <taxon>Teratosphaeria</taxon>
    </lineage>
</organism>
<evidence type="ECO:0000256" key="1">
    <source>
        <dbReference type="ARBA" id="ARBA00011353"/>
    </source>
</evidence>
<keyword evidence="5" id="KW-1185">Reference proteome</keyword>
<dbReference type="Pfam" id="PF00385">
    <property type="entry name" value="Chromo"/>
    <property type="match status" value="1"/>
</dbReference>
<evidence type="ECO:0000313" key="4">
    <source>
        <dbReference type="EMBL" id="KAH9825507.1"/>
    </source>
</evidence>
<dbReference type="SMART" id="SM00298">
    <property type="entry name" value="CHROMO"/>
    <property type="match status" value="1"/>
</dbReference>
<dbReference type="InterPro" id="IPR000953">
    <property type="entry name" value="Chromo/chromo_shadow_dom"/>
</dbReference>
<dbReference type="Proteomes" id="UP001138500">
    <property type="component" value="Unassembled WGS sequence"/>
</dbReference>
<feature type="region of interest" description="Disordered" evidence="2">
    <location>
        <begin position="1"/>
        <end position="32"/>
    </location>
</feature>